<dbReference type="EMBL" id="NAJP01000023">
    <property type="protein sequence ID" value="TKA42494.1"/>
    <property type="molecule type" value="Genomic_DNA"/>
</dbReference>
<feature type="region of interest" description="Disordered" evidence="1">
    <location>
        <begin position="81"/>
        <end position="136"/>
    </location>
</feature>
<protein>
    <submittedName>
        <fullName evidence="2">Uncharacterized protein</fullName>
    </submittedName>
</protein>
<reference evidence="2 3" key="1">
    <citation type="submission" date="2017-03" db="EMBL/GenBank/DDBJ databases">
        <title>Genomes of endolithic fungi from Antarctica.</title>
        <authorList>
            <person name="Coleine C."/>
            <person name="Masonjones S."/>
            <person name="Stajich J.E."/>
        </authorList>
    </citation>
    <scope>NUCLEOTIDE SEQUENCE [LARGE SCALE GENOMIC DNA]</scope>
    <source>
        <strain evidence="2 3">CCFEE 5311</strain>
    </source>
</reference>
<accession>A0A4U0V1V3</accession>
<proteinExistence type="predicted"/>
<feature type="region of interest" description="Disordered" evidence="1">
    <location>
        <begin position="367"/>
        <end position="401"/>
    </location>
</feature>
<sequence length="589" mass="64155">MPAWEGWSEDDVRQRPLGTVQVVTGFTPINAPASTASDRLISVAGRDASIRAHDGMPPKAVASDDLRRGQTEQIALTASHASCGSGAKKGRKLASTTKTPHRSKPRKKSNVSNGFDLKKAVTYENGGPGTAPMEKPNIDEQAMTDTLNLLSPTRKRKRAQMDEGTGIAAQALPASTRPVPIYANETSMDFVHSGSQKTSLAALKASSKYGATLYNSSQGGSIQQADVTLARSMLSSPPVPDLARCSEGVHATVIDRLNDDLSGALHSLGSTPGRQLSPVEEEDGFDLILGTLAKSTETAAVVKTILVCTAETEGQLPTPAPSDAPEEITSVREPNKPRSTEASRPQIQTEEDFIVLDNAEDEAMADASDIVENVLPRRSPTPLPRDRRQNVRDAQPDDDYGGALLTAAERSILVDMQANTQSRPKRIVRTAFPASVLDRSPLFGATNSTTLRVCFRVGEALNAGCLAVRSNKDVLLELYARVTESRREEKPGRHQHLVFHDLYHDKPPYLTGTYDLWDQSRLWELDSRVFLKPSEEGIICRAIARMKRDGVKWKLEILSIWETSREDVEYIAGIFVKRGEDMGHGDGDE</sequence>
<dbReference type="OrthoDB" id="5397183at2759"/>
<name>A0A4U0V1V3_9PEZI</name>
<dbReference type="AlphaFoldDB" id="A0A4U0V1V3"/>
<feature type="compositionally biased region" description="Basic and acidic residues" evidence="1">
    <location>
        <begin position="384"/>
        <end position="395"/>
    </location>
</feature>
<feature type="region of interest" description="Disordered" evidence="1">
    <location>
        <begin position="314"/>
        <end position="346"/>
    </location>
</feature>
<evidence type="ECO:0000313" key="3">
    <source>
        <dbReference type="Proteomes" id="UP000310066"/>
    </source>
</evidence>
<comment type="caution">
    <text evidence="2">The sequence shown here is derived from an EMBL/GenBank/DDBJ whole genome shotgun (WGS) entry which is preliminary data.</text>
</comment>
<feature type="compositionally biased region" description="Basic and acidic residues" evidence="1">
    <location>
        <begin position="329"/>
        <end position="341"/>
    </location>
</feature>
<evidence type="ECO:0000313" key="2">
    <source>
        <dbReference type="EMBL" id="TKA42494.1"/>
    </source>
</evidence>
<evidence type="ECO:0000256" key="1">
    <source>
        <dbReference type="SAM" id="MobiDB-lite"/>
    </source>
</evidence>
<feature type="compositionally biased region" description="Basic residues" evidence="1">
    <location>
        <begin position="99"/>
        <end position="109"/>
    </location>
</feature>
<gene>
    <name evidence="2" type="ORF">B0A54_06944</name>
</gene>
<organism evidence="2 3">
    <name type="scientific">Friedmanniomyces endolithicus</name>
    <dbReference type="NCBI Taxonomy" id="329885"/>
    <lineage>
        <taxon>Eukaryota</taxon>
        <taxon>Fungi</taxon>
        <taxon>Dikarya</taxon>
        <taxon>Ascomycota</taxon>
        <taxon>Pezizomycotina</taxon>
        <taxon>Dothideomycetes</taxon>
        <taxon>Dothideomycetidae</taxon>
        <taxon>Mycosphaerellales</taxon>
        <taxon>Teratosphaeriaceae</taxon>
        <taxon>Friedmanniomyces</taxon>
    </lineage>
</organism>
<dbReference type="Proteomes" id="UP000310066">
    <property type="component" value="Unassembled WGS sequence"/>
</dbReference>